<evidence type="ECO:0000313" key="1">
    <source>
        <dbReference type="EMBL" id="TWF99943.1"/>
    </source>
</evidence>
<name>A0A561UKQ3_9ACTN</name>
<dbReference type="AlphaFoldDB" id="A0A561UKQ3"/>
<accession>A0A561UKQ3</accession>
<proteinExistence type="predicted"/>
<comment type="caution">
    <text evidence="1">The sequence shown here is derived from an EMBL/GenBank/DDBJ whole genome shotgun (WGS) entry which is preliminary data.</text>
</comment>
<gene>
    <name evidence="1" type="ORF">FHX73_113803</name>
</gene>
<organism evidence="1 2">
    <name type="scientific">Kitasatospora viridis</name>
    <dbReference type="NCBI Taxonomy" id="281105"/>
    <lineage>
        <taxon>Bacteria</taxon>
        <taxon>Bacillati</taxon>
        <taxon>Actinomycetota</taxon>
        <taxon>Actinomycetes</taxon>
        <taxon>Kitasatosporales</taxon>
        <taxon>Streptomycetaceae</taxon>
        <taxon>Kitasatospora</taxon>
    </lineage>
</organism>
<reference evidence="1 2" key="1">
    <citation type="submission" date="2019-06" db="EMBL/GenBank/DDBJ databases">
        <title>Sequencing the genomes of 1000 actinobacteria strains.</title>
        <authorList>
            <person name="Klenk H.-P."/>
        </authorList>
    </citation>
    <scope>NUCLEOTIDE SEQUENCE [LARGE SCALE GENOMIC DNA]</scope>
    <source>
        <strain evidence="1 2">DSM 44826</strain>
    </source>
</reference>
<dbReference type="Proteomes" id="UP000317940">
    <property type="component" value="Unassembled WGS sequence"/>
</dbReference>
<dbReference type="OrthoDB" id="4329178at2"/>
<protein>
    <submittedName>
        <fullName evidence="1">Uncharacterized protein</fullName>
    </submittedName>
</protein>
<dbReference type="EMBL" id="VIWT01000001">
    <property type="protein sequence ID" value="TWF99943.1"/>
    <property type="molecule type" value="Genomic_DNA"/>
</dbReference>
<sequence length="84" mass="8959">MTTQDPAQELRAAAEQLRTLAAQANHHAPSTEYVGLLRPGTGLLIADWLDASAEELAALTWADPDRDSLHRALAVARAMLGTPS</sequence>
<evidence type="ECO:0000313" key="2">
    <source>
        <dbReference type="Proteomes" id="UP000317940"/>
    </source>
</evidence>
<keyword evidence="2" id="KW-1185">Reference proteome</keyword>
<dbReference type="RefSeq" id="WP_145906117.1">
    <property type="nucleotide sequence ID" value="NZ_BAAAMZ010000021.1"/>
</dbReference>